<keyword evidence="3" id="KW-1185">Reference proteome</keyword>
<dbReference type="Gene3D" id="1.25.40.10">
    <property type="entry name" value="Tetratricopeptide repeat domain"/>
    <property type="match status" value="2"/>
</dbReference>
<sequence length="834" mass="94295">MPSSHLTRHVFRCLLANKPILHTGCLRRQAYRAMASPTALRPWTKSNDVSASTLPQRRTFFDFNMLRKPKRERKDADMDPGIAKMMELEKLQRMRARLPSEESVLNAVHDFLDFKGKGPIEDTHATLVLQSLRYCQKLSGDGGGLENGSVAEVDGEVYSKIARVLSLRPKDVSTSHVQLAKLAWDRLESSGPDEAMRALRSYCRALCWVREPEAALQALLQLEKIIVQDSGFQNNEDLEDADGRSGAHDRSSDRRAANGLSTPLEAILRDFVNLHYQPGIERTLSIMRQHGIDESEAMSRPMMEYGMFRNNLQEVERWWETYKDRSPQGPGNSLRHTQTINKLIRWCLRSQNLRFGHEVVRTAMTGFPLKAVWDSVFVWAAGTGKGVDEIGRMFDVMKRSNEDPGAPVRQRLPDATTVNALVEFAISKRDPYMAERFMVLGQDHGIEPDASTYVLQMDYRLDVNDIDGALTAYKNLQAMAVSGDEDLPAVNRLVVALCASKRHDFDTVMNVVADLSERQSRFEPLTTSTLTLLHLDRDEIHDVIDLLNTHAFHYSSAERASIRGAMVSYCLNPSTPTSRAWDAYTIIRDVFDELDRTARTELMTSFFKRERPDMAVHVFNHMRTHSRTDTMPTIDTYISAFLGAARLRDLESLEVLHNQLKLDFNINVSTSLRNALIIGYTACHRPRKALGFWDEIVASKEGPTYNSIHIAMRACEHSPFGDLKAKEIWERLRKTNVDLDGTIWASYVAALAGNGNVKASIKTVEEAEAKNELEVDKFVLGSLFDGAPGMDKQGDVEAWGKARYPREWAKLERMGVEENEVGTRAFKIDRSVTP</sequence>
<dbReference type="InterPro" id="IPR011990">
    <property type="entry name" value="TPR-like_helical_dom_sf"/>
</dbReference>
<evidence type="ECO:0000313" key="2">
    <source>
        <dbReference type="EMBL" id="TKA23602.1"/>
    </source>
</evidence>
<dbReference type="InterPro" id="IPR050667">
    <property type="entry name" value="PPR-containing_protein"/>
</dbReference>
<proteinExistence type="predicted"/>
<dbReference type="Proteomes" id="UP000308549">
    <property type="component" value="Unassembled WGS sequence"/>
</dbReference>
<evidence type="ECO:0000313" key="3">
    <source>
        <dbReference type="Proteomes" id="UP000308549"/>
    </source>
</evidence>
<comment type="caution">
    <text evidence="2">The sequence shown here is derived from an EMBL/GenBank/DDBJ whole genome shotgun (WGS) entry which is preliminary data.</text>
</comment>
<protein>
    <recommendedName>
        <fullName evidence="4">Complex I intermediate-associated protein 84</fullName>
    </recommendedName>
</protein>
<dbReference type="PANTHER" id="PTHR47939:SF5">
    <property type="entry name" value="PENTACOTRIPEPTIDE-REPEAT REGION OF PRORP DOMAIN-CONTAINING PROTEIN"/>
    <property type="match status" value="1"/>
</dbReference>
<dbReference type="EMBL" id="NAJL01000053">
    <property type="protein sequence ID" value="TKA23602.1"/>
    <property type="molecule type" value="Genomic_DNA"/>
</dbReference>
<reference evidence="2 3" key="1">
    <citation type="submission" date="2017-03" db="EMBL/GenBank/DDBJ databases">
        <title>Genomes of endolithic fungi from Antarctica.</title>
        <authorList>
            <person name="Coleine C."/>
            <person name="Masonjones S."/>
            <person name="Stajich J.E."/>
        </authorList>
    </citation>
    <scope>NUCLEOTIDE SEQUENCE [LARGE SCALE GENOMIC DNA]</scope>
    <source>
        <strain evidence="2 3">CCFEE 6315</strain>
    </source>
</reference>
<feature type="region of interest" description="Disordered" evidence="1">
    <location>
        <begin position="235"/>
        <end position="256"/>
    </location>
</feature>
<evidence type="ECO:0008006" key="4">
    <source>
        <dbReference type="Google" id="ProtNLM"/>
    </source>
</evidence>
<evidence type="ECO:0000256" key="1">
    <source>
        <dbReference type="SAM" id="MobiDB-lite"/>
    </source>
</evidence>
<dbReference type="AlphaFoldDB" id="A0A4U0TP97"/>
<dbReference type="PANTHER" id="PTHR47939">
    <property type="entry name" value="MEMBRANE-ASSOCIATED SALT-INDUCIBLE PROTEIN-LIKE"/>
    <property type="match status" value="1"/>
</dbReference>
<feature type="compositionally biased region" description="Basic and acidic residues" evidence="1">
    <location>
        <begin position="241"/>
        <end position="256"/>
    </location>
</feature>
<gene>
    <name evidence="2" type="ORF">B0A50_07436</name>
</gene>
<accession>A0A4U0TP97</accession>
<name>A0A4U0TP97_9PEZI</name>
<dbReference type="OrthoDB" id="185373at2759"/>
<organism evidence="2 3">
    <name type="scientific">Salinomyces thailandicus</name>
    <dbReference type="NCBI Taxonomy" id="706561"/>
    <lineage>
        <taxon>Eukaryota</taxon>
        <taxon>Fungi</taxon>
        <taxon>Dikarya</taxon>
        <taxon>Ascomycota</taxon>
        <taxon>Pezizomycotina</taxon>
        <taxon>Dothideomycetes</taxon>
        <taxon>Dothideomycetidae</taxon>
        <taxon>Mycosphaerellales</taxon>
        <taxon>Teratosphaeriaceae</taxon>
        <taxon>Salinomyces</taxon>
    </lineage>
</organism>